<comment type="caution">
    <text evidence="3">The sequence shown here is derived from an EMBL/GenBank/DDBJ whole genome shotgun (WGS) entry which is preliminary data.</text>
</comment>
<feature type="chain" id="PRO_5045093700" description="LGFP repeat-containing protein" evidence="2">
    <location>
        <begin position="45"/>
        <end position="488"/>
    </location>
</feature>
<accession>A0ABT6MI27</accession>
<feature type="region of interest" description="Disordered" evidence="1">
    <location>
        <begin position="376"/>
        <end position="488"/>
    </location>
</feature>
<evidence type="ECO:0000313" key="3">
    <source>
        <dbReference type="EMBL" id="MDH6283969.1"/>
    </source>
</evidence>
<proteinExistence type="predicted"/>
<feature type="compositionally biased region" description="Polar residues" evidence="1">
    <location>
        <begin position="380"/>
        <end position="413"/>
    </location>
</feature>
<dbReference type="InterPro" id="IPR013207">
    <property type="entry name" value="LGFP"/>
</dbReference>
<feature type="compositionally biased region" description="Low complexity" evidence="1">
    <location>
        <begin position="423"/>
        <end position="488"/>
    </location>
</feature>
<dbReference type="Pfam" id="PF08310">
    <property type="entry name" value="LGFP"/>
    <property type="match status" value="3"/>
</dbReference>
<protein>
    <recommendedName>
        <fullName evidence="5">LGFP repeat-containing protein</fullName>
    </recommendedName>
</protein>
<reference evidence="3 4" key="1">
    <citation type="submission" date="2023-04" db="EMBL/GenBank/DDBJ databases">
        <title>Forest soil microbial communities from Buena Vista Peninsula, Colon Province, Panama.</title>
        <authorList>
            <person name="Bouskill N."/>
        </authorList>
    </citation>
    <scope>NUCLEOTIDE SEQUENCE [LARGE SCALE GENOMIC DNA]</scope>
    <source>
        <strain evidence="3 4">CFH S0262</strain>
    </source>
</reference>
<dbReference type="EMBL" id="JARXVC010000017">
    <property type="protein sequence ID" value="MDH6283969.1"/>
    <property type="molecule type" value="Genomic_DNA"/>
</dbReference>
<organism evidence="3 4">
    <name type="scientific">Prescottella agglutinans</name>
    <dbReference type="NCBI Taxonomy" id="1644129"/>
    <lineage>
        <taxon>Bacteria</taxon>
        <taxon>Bacillati</taxon>
        <taxon>Actinomycetota</taxon>
        <taxon>Actinomycetes</taxon>
        <taxon>Mycobacteriales</taxon>
        <taxon>Nocardiaceae</taxon>
        <taxon>Prescottella</taxon>
    </lineage>
</organism>
<evidence type="ECO:0008006" key="5">
    <source>
        <dbReference type="Google" id="ProtNLM"/>
    </source>
</evidence>
<dbReference type="Proteomes" id="UP001160334">
    <property type="component" value="Unassembled WGS sequence"/>
</dbReference>
<gene>
    <name evidence="3" type="ORF">M2280_005220</name>
</gene>
<feature type="signal peptide" evidence="2">
    <location>
        <begin position="1"/>
        <end position="44"/>
    </location>
</feature>
<name>A0ABT6MI27_9NOCA</name>
<evidence type="ECO:0000256" key="1">
    <source>
        <dbReference type="SAM" id="MobiDB-lite"/>
    </source>
</evidence>
<keyword evidence="2" id="KW-0732">Signal</keyword>
<evidence type="ECO:0000256" key="2">
    <source>
        <dbReference type="SAM" id="SignalP"/>
    </source>
</evidence>
<evidence type="ECO:0000313" key="4">
    <source>
        <dbReference type="Proteomes" id="UP001160334"/>
    </source>
</evidence>
<keyword evidence="4" id="KW-1185">Reference proteome</keyword>
<sequence length="488" mass="51555">MKRILRRRTSNAHRRGTRRTVALATASAVAAMVPVIISPPSAIADPRCQNNDPWYGFCVGGKILETFNALGGVGFFGNAVNPESPAANYGRWQEFSKPGTPWNANSSIYWNANVANGRANQVGGLIREKWGQLGWEGQFMGYPTTNESQATGGRFNHFQGGSIYWSGTTGAHQIGGQIFNKWGTLDYERSRLGFPTSDEFSAGSGAGRGNHFAGGEIYWSQPTGAHPVWGKIRDEWIAAGWENGQYGFPVSDEYDYKGGHRQDFQRGSIEVDTVHGSVTHGWYGYKIYMDSYLVDKITSGAIPLSGGLVALAAALGLAGQPAGAIVAAVAAIATSAISLCKAEDGSATFYIAQLAAVPIFACNPFARMNGMEVGEGEELVTNTEPKPEWQQQIPVDLEGSTTSPTTTQENPSASPEPGVPTQTPGTSAESSPPTTPAAAPEGGAQHGAPATETSTPAAPLTTTAVPPTTTAVRPTTTTARPTTTTQPR</sequence>